<evidence type="ECO:0000256" key="1">
    <source>
        <dbReference type="SAM" id="MobiDB-lite"/>
    </source>
</evidence>
<dbReference type="Proteomes" id="UP001595721">
    <property type="component" value="Unassembled WGS sequence"/>
</dbReference>
<dbReference type="EMBL" id="JBHRXJ010000004">
    <property type="protein sequence ID" value="MFC3528027.1"/>
    <property type="molecule type" value="Genomic_DNA"/>
</dbReference>
<comment type="caution">
    <text evidence="2">The sequence shown here is derived from an EMBL/GenBank/DDBJ whole genome shotgun (WGS) entry which is preliminary data.</text>
</comment>
<organism evidence="2 3">
    <name type="scientific">Paracoccus mangrovi</name>
    <dbReference type="NCBI Taxonomy" id="1715645"/>
    <lineage>
        <taxon>Bacteria</taxon>
        <taxon>Pseudomonadati</taxon>
        <taxon>Pseudomonadota</taxon>
        <taxon>Alphaproteobacteria</taxon>
        <taxon>Rhodobacterales</taxon>
        <taxon>Paracoccaceae</taxon>
        <taxon>Paracoccus</taxon>
    </lineage>
</organism>
<sequence length="285" mass="31761">MSWKVATLCSERRFGSPVRKQIIMYLADKASDDGSGIWCSKGTIARQTELGETTVKRAISEFLSEGVLVETGRRACMNGYTAIYRIDLDAVGLLEAICDPNMGTGSRVDGVRCGPGRGASPDGVPGPQRTPNNPKTIRKPPTRGQAREEEVVPELEKAWKAYPADRRRDQRTSLERMRQALSEISPDELIAAVRAYAVETEGFTRSKVSFSDNWLRDEKWRRHIDDLRRRKAETEAAAEKQLGQIAAWVKARHGMCKHLTKAQVVDAVERGLISRQEAHAAGVMR</sequence>
<evidence type="ECO:0000313" key="2">
    <source>
        <dbReference type="EMBL" id="MFC3528027.1"/>
    </source>
</evidence>
<keyword evidence="3" id="KW-1185">Reference proteome</keyword>
<name>A0ABV7R2T8_9RHOB</name>
<protein>
    <recommendedName>
        <fullName evidence="4">Helix-turn-helix domain-containing protein</fullName>
    </recommendedName>
</protein>
<accession>A0ABV7R2T8</accession>
<feature type="region of interest" description="Disordered" evidence="1">
    <location>
        <begin position="110"/>
        <end position="150"/>
    </location>
</feature>
<proteinExistence type="predicted"/>
<reference evidence="3" key="1">
    <citation type="journal article" date="2019" name="Int. J. Syst. Evol. Microbiol.">
        <title>The Global Catalogue of Microorganisms (GCM) 10K type strain sequencing project: providing services to taxonomists for standard genome sequencing and annotation.</title>
        <authorList>
            <consortium name="The Broad Institute Genomics Platform"/>
            <consortium name="The Broad Institute Genome Sequencing Center for Infectious Disease"/>
            <person name="Wu L."/>
            <person name="Ma J."/>
        </authorList>
    </citation>
    <scope>NUCLEOTIDE SEQUENCE [LARGE SCALE GENOMIC DNA]</scope>
    <source>
        <strain evidence="3">KCTC 42899</strain>
    </source>
</reference>
<evidence type="ECO:0008006" key="4">
    <source>
        <dbReference type="Google" id="ProtNLM"/>
    </source>
</evidence>
<dbReference type="RefSeq" id="WP_377743645.1">
    <property type="nucleotide sequence ID" value="NZ_JBHRXJ010000004.1"/>
</dbReference>
<gene>
    <name evidence="2" type="ORF">ACFOMH_07525</name>
</gene>
<evidence type="ECO:0000313" key="3">
    <source>
        <dbReference type="Proteomes" id="UP001595721"/>
    </source>
</evidence>